<accession>A0A2C9WED5</accession>
<reference evidence="1" key="1">
    <citation type="submission" date="2016-02" db="EMBL/GenBank/DDBJ databases">
        <title>WGS assembly of Manihot esculenta.</title>
        <authorList>
            <person name="Bredeson J.V."/>
            <person name="Prochnik S.E."/>
            <person name="Lyons J.B."/>
            <person name="Schmutz J."/>
            <person name="Grimwood J."/>
            <person name="Vrebalov J."/>
            <person name="Bart R.S."/>
            <person name="Amuge T."/>
            <person name="Ferguson M.E."/>
            <person name="Green R."/>
            <person name="Putnam N."/>
            <person name="Stites J."/>
            <person name="Rounsley S."/>
            <person name="Rokhsar D.S."/>
        </authorList>
    </citation>
    <scope>NUCLEOTIDE SEQUENCE [LARGE SCALE GENOMIC DNA]</scope>
    <source>
        <tissue evidence="1">Leaf</tissue>
    </source>
</reference>
<organism evidence="1">
    <name type="scientific">Manihot esculenta</name>
    <name type="common">Cassava</name>
    <name type="synonym">Jatropha manihot</name>
    <dbReference type="NCBI Taxonomy" id="3983"/>
    <lineage>
        <taxon>Eukaryota</taxon>
        <taxon>Viridiplantae</taxon>
        <taxon>Streptophyta</taxon>
        <taxon>Embryophyta</taxon>
        <taxon>Tracheophyta</taxon>
        <taxon>Spermatophyta</taxon>
        <taxon>Magnoliopsida</taxon>
        <taxon>eudicotyledons</taxon>
        <taxon>Gunneridae</taxon>
        <taxon>Pentapetalae</taxon>
        <taxon>rosids</taxon>
        <taxon>fabids</taxon>
        <taxon>Malpighiales</taxon>
        <taxon>Euphorbiaceae</taxon>
        <taxon>Crotonoideae</taxon>
        <taxon>Manihoteae</taxon>
        <taxon>Manihot</taxon>
    </lineage>
</organism>
<protein>
    <submittedName>
        <fullName evidence="1">Uncharacterized protein</fullName>
    </submittedName>
</protein>
<dbReference type="EMBL" id="CM004388">
    <property type="protein sequence ID" value="OAY58224.1"/>
    <property type="molecule type" value="Genomic_DNA"/>
</dbReference>
<gene>
    <name evidence="1" type="ORF">MANES_02G159600</name>
</gene>
<evidence type="ECO:0000313" key="1">
    <source>
        <dbReference type="EMBL" id="OAY58224.1"/>
    </source>
</evidence>
<sequence length="56" mass="6651">MLLGFLKRTFPEWYYWEGNMVIEKKEGLLGVVKLERSKGILPYRGRVEQMLVSFLT</sequence>
<name>A0A2C9WED5_MANES</name>
<dbReference type="AlphaFoldDB" id="A0A2C9WED5"/>
<proteinExistence type="predicted"/>